<keyword evidence="1" id="KW-0812">Transmembrane</keyword>
<evidence type="ECO:0000313" key="2">
    <source>
        <dbReference type="EMBL" id="CAH3176441.1"/>
    </source>
</evidence>
<comment type="caution">
    <text evidence="2">The sequence shown here is derived from an EMBL/GenBank/DDBJ whole genome shotgun (WGS) entry which is preliminary data.</text>
</comment>
<feature type="transmembrane region" description="Helical" evidence="1">
    <location>
        <begin position="30"/>
        <end position="54"/>
    </location>
</feature>
<dbReference type="EMBL" id="CALNXI010001759">
    <property type="protein sequence ID" value="CAH3176441.1"/>
    <property type="molecule type" value="Genomic_DNA"/>
</dbReference>
<name>A0ABN8RAW8_9CNID</name>
<feature type="transmembrane region" description="Helical" evidence="1">
    <location>
        <begin position="75"/>
        <end position="101"/>
    </location>
</feature>
<keyword evidence="3" id="KW-1185">Reference proteome</keyword>
<organism evidence="2 3">
    <name type="scientific">Porites evermanni</name>
    <dbReference type="NCBI Taxonomy" id="104178"/>
    <lineage>
        <taxon>Eukaryota</taxon>
        <taxon>Metazoa</taxon>
        <taxon>Cnidaria</taxon>
        <taxon>Anthozoa</taxon>
        <taxon>Hexacorallia</taxon>
        <taxon>Scleractinia</taxon>
        <taxon>Fungiina</taxon>
        <taxon>Poritidae</taxon>
        <taxon>Porites</taxon>
    </lineage>
</organism>
<gene>
    <name evidence="2" type="ORF">PEVE_00010641</name>
</gene>
<reference evidence="2 3" key="1">
    <citation type="submission" date="2022-05" db="EMBL/GenBank/DDBJ databases">
        <authorList>
            <consortium name="Genoscope - CEA"/>
            <person name="William W."/>
        </authorList>
    </citation>
    <scope>NUCLEOTIDE SEQUENCE [LARGE SCALE GENOMIC DNA]</scope>
</reference>
<evidence type="ECO:0000313" key="3">
    <source>
        <dbReference type="Proteomes" id="UP001159427"/>
    </source>
</evidence>
<evidence type="ECO:0000256" key="1">
    <source>
        <dbReference type="SAM" id="Phobius"/>
    </source>
</evidence>
<protein>
    <submittedName>
        <fullName evidence="2">Uncharacterized protein</fullName>
    </submittedName>
</protein>
<keyword evidence="1" id="KW-1133">Transmembrane helix</keyword>
<keyword evidence="1" id="KW-0472">Membrane</keyword>
<sequence>NANVGKDLELRDVIKEPTSTGDVVLGHWTVLVQLSVVVYFKFTLVRGIVLPFLVNCSSPSQRRLCVVRKRKRAGHVASSSTSAGFLFFDILRFFLLFYFYWDIQWEPSLQRREELHWLKYPNY</sequence>
<feature type="non-terminal residue" evidence="2">
    <location>
        <position position="1"/>
    </location>
</feature>
<accession>A0ABN8RAW8</accession>
<proteinExistence type="predicted"/>
<dbReference type="Proteomes" id="UP001159427">
    <property type="component" value="Unassembled WGS sequence"/>
</dbReference>